<feature type="active site" description="Nucleophile" evidence="11">
    <location>
        <position position="204"/>
    </location>
</feature>
<comment type="pathway">
    <text evidence="3 11">Pyrimidine metabolism; UMP biosynthesis via de novo pathway; orotate from (S)-dihydroorotate (quinone route): step 1/1.</text>
</comment>
<dbReference type="Gene3D" id="3.20.20.70">
    <property type="entry name" value="Aldolase class I"/>
    <property type="match status" value="1"/>
</dbReference>
<protein>
    <recommendedName>
        <fullName evidence="11">Dihydroorotate dehydrogenase (quinone)</fullName>
        <ecNumber evidence="11">1.3.5.2</ecNumber>
    </recommendedName>
    <alternativeName>
        <fullName evidence="11">DHOdehase</fullName>
        <shortName evidence="11">DHOD</shortName>
        <shortName evidence="11">DHODase</shortName>
    </alternativeName>
    <alternativeName>
        <fullName evidence="11">Dihydroorotate oxidase</fullName>
    </alternativeName>
</protein>
<keyword evidence="6 11" id="KW-0288">FMN</keyword>
<evidence type="ECO:0000313" key="14">
    <source>
        <dbReference type="Proteomes" id="UP001206895"/>
    </source>
</evidence>
<reference evidence="13 14" key="1">
    <citation type="submission" date="2022-06" db="EMBL/GenBank/DDBJ databases">
        <title>Genomic Encyclopedia of Archaeal and Bacterial Type Strains, Phase II (KMG-II): from individual species to whole genera.</title>
        <authorList>
            <person name="Goeker M."/>
        </authorList>
    </citation>
    <scope>NUCLEOTIDE SEQUENCE [LARGE SCALE GENOMIC DNA]</scope>
    <source>
        <strain evidence="13 14">DSM 44693</strain>
    </source>
</reference>
<feature type="binding site" evidence="11">
    <location>
        <position position="206"/>
    </location>
    <ligand>
        <name>substrate</name>
    </ligand>
</feature>
<dbReference type="PROSITE" id="PS00911">
    <property type="entry name" value="DHODEHASE_1"/>
    <property type="match status" value="1"/>
</dbReference>
<dbReference type="CDD" id="cd04738">
    <property type="entry name" value="DHOD_2_like"/>
    <property type="match status" value="1"/>
</dbReference>
<feature type="binding site" evidence="11">
    <location>
        <position position="237"/>
    </location>
    <ligand>
        <name>FMN</name>
        <dbReference type="ChEBI" id="CHEBI:58210"/>
    </ligand>
</feature>
<evidence type="ECO:0000256" key="10">
    <source>
        <dbReference type="ARBA" id="ARBA00048639"/>
    </source>
</evidence>
<dbReference type="EMBL" id="JAMTCJ010000004">
    <property type="protein sequence ID" value="MCP2178271.1"/>
    <property type="molecule type" value="Genomic_DNA"/>
</dbReference>
<feature type="binding site" evidence="11">
    <location>
        <position position="201"/>
    </location>
    <ligand>
        <name>substrate</name>
    </ligand>
</feature>
<evidence type="ECO:0000256" key="5">
    <source>
        <dbReference type="ARBA" id="ARBA00022630"/>
    </source>
</evidence>
<dbReference type="InterPro" id="IPR050074">
    <property type="entry name" value="DHO_dehydrogenase"/>
</dbReference>
<proteinExistence type="inferred from homology"/>
<dbReference type="Proteomes" id="UP001206895">
    <property type="component" value="Unassembled WGS sequence"/>
</dbReference>
<feature type="binding site" evidence="11">
    <location>
        <position position="320"/>
    </location>
    <ligand>
        <name>FMN</name>
        <dbReference type="ChEBI" id="CHEBI:58210"/>
    </ligand>
</feature>
<feature type="binding site" evidence="11">
    <location>
        <begin position="266"/>
        <end position="267"/>
    </location>
    <ligand>
        <name>substrate</name>
    </ligand>
</feature>
<gene>
    <name evidence="11" type="primary">pyrD</name>
    <name evidence="13" type="ORF">LX13_004112</name>
</gene>
<feature type="binding site" evidence="11">
    <location>
        <position position="291"/>
    </location>
    <ligand>
        <name>FMN</name>
        <dbReference type="ChEBI" id="CHEBI:58210"/>
    </ligand>
</feature>
<dbReference type="InterPro" id="IPR013785">
    <property type="entry name" value="Aldolase_TIM"/>
</dbReference>
<feature type="binding site" evidence="11">
    <location>
        <begin position="341"/>
        <end position="342"/>
    </location>
    <ligand>
        <name>FMN</name>
        <dbReference type="ChEBI" id="CHEBI:58210"/>
    </ligand>
</feature>
<feature type="binding site" evidence="11">
    <location>
        <position position="168"/>
    </location>
    <ligand>
        <name>FMN</name>
        <dbReference type="ChEBI" id="CHEBI:58210"/>
    </ligand>
</feature>
<comment type="catalytic activity">
    <reaction evidence="10 11">
        <text>(S)-dihydroorotate + a quinone = orotate + a quinol</text>
        <dbReference type="Rhea" id="RHEA:30187"/>
        <dbReference type="ChEBI" id="CHEBI:24646"/>
        <dbReference type="ChEBI" id="CHEBI:30839"/>
        <dbReference type="ChEBI" id="CHEBI:30864"/>
        <dbReference type="ChEBI" id="CHEBI:132124"/>
        <dbReference type="EC" id="1.3.5.2"/>
    </reaction>
</comment>
<dbReference type="Pfam" id="PF01180">
    <property type="entry name" value="DHO_dh"/>
    <property type="match status" value="1"/>
</dbReference>
<keyword evidence="7 11" id="KW-0665">Pyrimidine biosynthesis</keyword>
<dbReference type="PANTHER" id="PTHR48109">
    <property type="entry name" value="DIHYDROOROTATE DEHYDROGENASE (QUINONE), MITOCHONDRIAL-RELATED"/>
    <property type="match status" value="1"/>
</dbReference>
<dbReference type="EC" id="1.3.5.2" evidence="11"/>
<evidence type="ECO:0000256" key="3">
    <source>
        <dbReference type="ARBA" id="ARBA00005161"/>
    </source>
</evidence>
<evidence type="ECO:0000256" key="2">
    <source>
        <dbReference type="ARBA" id="ARBA00004370"/>
    </source>
</evidence>
<evidence type="ECO:0000256" key="4">
    <source>
        <dbReference type="ARBA" id="ARBA00005359"/>
    </source>
</evidence>
<feature type="binding site" evidence="11">
    <location>
        <position position="112"/>
    </location>
    <ligand>
        <name>FMN</name>
        <dbReference type="ChEBI" id="CHEBI:58210"/>
    </ligand>
</feature>
<dbReference type="InterPro" id="IPR001295">
    <property type="entry name" value="Dihydroorotate_DH_CS"/>
</dbReference>
<evidence type="ECO:0000256" key="7">
    <source>
        <dbReference type="ARBA" id="ARBA00022975"/>
    </source>
</evidence>
<comment type="similarity">
    <text evidence="4 11">Belongs to the dihydroorotate dehydrogenase family. Type 2 subfamily.</text>
</comment>
<feature type="binding site" evidence="11">
    <location>
        <begin position="137"/>
        <end position="141"/>
    </location>
    <ligand>
        <name>substrate</name>
    </ligand>
</feature>
<evidence type="ECO:0000313" key="13">
    <source>
        <dbReference type="EMBL" id="MCP2178271.1"/>
    </source>
</evidence>
<keyword evidence="5 11" id="KW-0285">Flavoprotein</keyword>
<comment type="function">
    <text evidence="1 11">Catalyzes the conversion of dihydroorotate to orotate with quinone as electron acceptor.</text>
</comment>
<comment type="cofactor">
    <cofactor evidence="11">
        <name>FMN</name>
        <dbReference type="ChEBI" id="CHEBI:58210"/>
    </cofactor>
    <text evidence="11">Binds 1 FMN per subunit.</text>
</comment>
<evidence type="ECO:0000256" key="1">
    <source>
        <dbReference type="ARBA" id="ARBA00003125"/>
    </source>
</evidence>
<evidence type="ECO:0000256" key="11">
    <source>
        <dbReference type="HAMAP-Rule" id="MF_00225"/>
    </source>
</evidence>
<feature type="binding site" evidence="11">
    <location>
        <position position="92"/>
    </location>
    <ligand>
        <name>substrate</name>
    </ligand>
</feature>
<feature type="binding site" evidence="11">
    <location>
        <position position="201"/>
    </location>
    <ligand>
        <name>FMN</name>
        <dbReference type="ChEBI" id="CHEBI:58210"/>
    </ligand>
</feature>
<dbReference type="SUPFAM" id="SSF51395">
    <property type="entry name" value="FMN-linked oxidoreductases"/>
    <property type="match status" value="1"/>
</dbReference>
<comment type="subunit">
    <text evidence="11">Monomer.</text>
</comment>
<evidence type="ECO:0000256" key="6">
    <source>
        <dbReference type="ARBA" id="ARBA00022643"/>
    </source>
</evidence>
<keyword evidence="9 11" id="KW-0472">Membrane</keyword>
<dbReference type="NCBIfam" id="NF003645">
    <property type="entry name" value="PRK05286.1-2"/>
    <property type="match status" value="1"/>
</dbReference>
<evidence type="ECO:0000259" key="12">
    <source>
        <dbReference type="Pfam" id="PF01180"/>
    </source>
</evidence>
<dbReference type="NCBIfam" id="NF003648">
    <property type="entry name" value="PRK05286.2-1"/>
    <property type="match status" value="1"/>
</dbReference>
<evidence type="ECO:0000256" key="9">
    <source>
        <dbReference type="ARBA" id="ARBA00023136"/>
    </source>
</evidence>
<feature type="domain" description="Dihydroorotate dehydrogenase catalytic" evidence="12">
    <location>
        <begin position="71"/>
        <end position="363"/>
    </location>
</feature>
<comment type="subcellular location">
    <subcellularLocation>
        <location evidence="11">Cell membrane</location>
        <topology evidence="11">Peripheral membrane protein</topology>
    </subcellularLocation>
    <subcellularLocation>
        <location evidence="2">Membrane</location>
    </subcellularLocation>
</comment>
<keyword evidence="8 11" id="KW-0560">Oxidoreductase</keyword>
<dbReference type="HAMAP" id="MF_00225">
    <property type="entry name" value="DHO_dh_type2"/>
    <property type="match status" value="1"/>
</dbReference>
<dbReference type="PANTHER" id="PTHR48109:SF4">
    <property type="entry name" value="DIHYDROOROTATE DEHYDROGENASE (QUINONE), MITOCHONDRIAL"/>
    <property type="match status" value="1"/>
</dbReference>
<keyword evidence="14" id="KW-1185">Reference proteome</keyword>
<feature type="binding site" evidence="11">
    <location>
        <position position="265"/>
    </location>
    <ligand>
        <name>FMN</name>
        <dbReference type="ChEBI" id="CHEBI:58210"/>
    </ligand>
</feature>
<dbReference type="NCBIfam" id="TIGR01036">
    <property type="entry name" value="pyrD_sub2"/>
    <property type="match status" value="1"/>
</dbReference>
<comment type="caution">
    <text evidence="13">The sequence shown here is derived from an EMBL/GenBank/DDBJ whole genome shotgun (WGS) entry which is preliminary data.</text>
</comment>
<feature type="binding site" evidence="11">
    <location>
        <begin position="88"/>
        <end position="92"/>
    </location>
    <ligand>
        <name>FMN</name>
        <dbReference type="ChEBI" id="CHEBI:58210"/>
    </ligand>
</feature>
<dbReference type="NCBIfam" id="NF003652">
    <property type="entry name" value="PRK05286.2-5"/>
    <property type="match status" value="1"/>
</dbReference>
<evidence type="ECO:0000256" key="8">
    <source>
        <dbReference type="ARBA" id="ARBA00023002"/>
    </source>
</evidence>
<dbReference type="InterPro" id="IPR005719">
    <property type="entry name" value="Dihydroorotate_DH_2"/>
</dbReference>
<sequence>MSAAPPATSAGSGSLLRRVDRLAYPLLLRAMFLLPAERIHTLVSRTLATVGSTRLVTALCARVFARHDPILQTTVFGIDFAAPMGLAAGFDKNAEAVNAWGALGFGFAEIGTVTGVAQPGNPTPRLFRLPADRALINRMGFNNHGASAAAGRLAARRRDSRSVPVAANIGKTKLVDPIDAVADYLISARLLGPLSDFVVVNVSSPNTPGLRDLQAVASLRPLLTAVIGATTTPVLVKIAPDLSDTDIDDIADLAVELGLAGIVCTNTTIGRDGLRTEEATIRDIGAGGLSGAPLAERSLEVLRRLYRRVGDRLELISVGGIETPDQAWERICAGASLIQGYTGFIYGGPMWIKDIHDGIAARLRAGGFESLSAAVGSENTAEA</sequence>
<name>A0ABT1HK26_9NOCA</name>
<accession>A0ABT1HK26</accession>
<dbReference type="PROSITE" id="PS00912">
    <property type="entry name" value="DHODEHASE_2"/>
    <property type="match status" value="1"/>
</dbReference>
<dbReference type="InterPro" id="IPR005720">
    <property type="entry name" value="Dihydroorotate_DH_cat"/>
</dbReference>
<keyword evidence="11" id="KW-1003">Cell membrane</keyword>
<organism evidence="13 14">
    <name type="scientific">Williamsia maris</name>
    <dbReference type="NCBI Taxonomy" id="72806"/>
    <lineage>
        <taxon>Bacteria</taxon>
        <taxon>Bacillati</taxon>
        <taxon>Actinomycetota</taxon>
        <taxon>Actinomycetes</taxon>
        <taxon>Mycobacteriales</taxon>
        <taxon>Nocardiaceae</taxon>
        <taxon>Williamsia</taxon>
    </lineage>
</organism>